<dbReference type="InterPro" id="IPR017850">
    <property type="entry name" value="Alkaline_phosphatase_core_sf"/>
</dbReference>
<dbReference type="Proteomes" id="UP000253628">
    <property type="component" value="Unassembled WGS sequence"/>
</dbReference>
<dbReference type="SUPFAM" id="SSF53649">
    <property type="entry name" value="Alkaline phosphatase-like"/>
    <property type="match status" value="1"/>
</dbReference>
<evidence type="ECO:0000259" key="3">
    <source>
        <dbReference type="Pfam" id="PF00884"/>
    </source>
</evidence>
<dbReference type="RefSeq" id="WP_113933722.1">
    <property type="nucleotide sequence ID" value="NZ_JACCEU010000007.1"/>
</dbReference>
<organism evidence="4 5">
    <name type="scientific">Eoetvoesiella caeni</name>
    <dbReference type="NCBI Taxonomy" id="645616"/>
    <lineage>
        <taxon>Bacteria</taxon>
        <taxon>Pseudomonadati</taxon>
        <taxon>Pseudomonadota</taxon>
        <taxon>Betaproteobacteria</taxon>
        <taxon>Burkholderiales</taxon>
        <taxon>Alcaligenaceae</taxon>
        <taxon>Eoetvoesiella</taxon>
    </lineage>
</organism>
<sequence>MYKKNKPHVFLAAAFAALTLTSCDSSNNIASSDGSSKTPNIVFVVMDDVGIDQMSSFGYGGLKAPSMPNMDAVAKAGVRFRNTWSMPECSPGRASFFVGRYPFRTKIYQAIGPNDVANAQVSPYDITVPKLLKQANYESAMFGKFHLAGPENNEAENATPSVLGWDYFYGWIGGLPGSIDTTAGGVAPEKTYVCGFVPGKHAGGTDKGACYQPNNTCAPVSRTSLLQDAAGLQCLDSGGVFVPDQNCGTAPATLNFNRENAYYVSPLVIINGGKVEKVPLTDARARGYRTRIETDAAIDWVKTRSPNKPWMATLSYTSAHTPWQQPPAGLLKHSGLADDGWNCTATVQGRFLQDKMTEAMDAEFGRFMVETGLARRADDGSLVYDPQATNTVIVIVGDNGSLGTAVKEPFQQDQAKGTAYQTGVWDPLIIAGPQVVQPDREVDHMVNMVDLFQFFGELAGIDAHKAVPRTLDSVGILPYLTNPGQSSLRTVNFTMGGFNQQANGTRNQPCQISTSCTQIPVSKGVCEDNQGIWWGKDYTDASVVPNGGAGYNSCAEVNRALFKAAPTRTLLDILPEVSTAIRNDRYKLVQNTTQTYDPGTDKIGSAVTEELYEINQAVPTPLLDTTTRNLLPATTAETQAAYNDLKSKLDNMLASEPDCPGDGNKDGVVNAEDLSNWGRIAHAWGLSSVYDFMVNNVFDGLTNTVDGDIIQNNLGKTCASAHAIY</sequence>
<comment type="similarity">
    <text evidence="1">Belongs to the sulfatase family.</text>
</comment>
<protein>
    <submittedName>
        <fullName evidence="4">Sulfatase-like protein</fullName>
    </submittedName>
</protein>
<dbReference type="InterPro" id="IPR000917">
    <property type="entry name" value="Sulfatase_N"/>
</dbReference>
<evidence type="ECO:0000313" key="4">
    <source>
        <dbReference type="EMBL" id="RBP38872.1"/>
    </source>
</evidence>
<dbReference type="PANTHER" id="PTHR42693:SF33">
    <property type="entry name" value="ARYLSULFATASE"/>
    <property type="match status" value="1"/>
</dbReference>
<dbReference type="PROSITE" id="PS00018">
    <property type="entry name" value="EF_HAND_1"/>
    <property type="match status" value="1"/>
</dbReference>
<feature type="domain" description="Sulfatase N-terminal" evidence="3">
    <location>
        <begin position="39"/>
        <end position="461"/>
    </location>
</feature>
<feature type="chain" id="PRO_5016736069" evidence="2">
    <location>
        <begin position="23"/>
        <end position="725"/>
    </location>
</feature>
<dbReference type="PROSITE" id="PS51257">
    <property type="entry name" value="PROKAR_LIPOPROTEIN"/>
    <property type="match status" value="1"/>
</dbReference>
<evidence type="ECO:0000256" key="2">
    <source>
        <dbReference type="SAM" id="SignalP"/>
    </source>
</evidence>
<name>A0A366HB78_9BURK</name>
<proteinExistence type="inferred from homology"/>
<accession>A0A366HB78</accession>
<keyword evidence="5" id="KW-1185">Reference proteome</keyword>
<comment type="caution">
    <text evidence="4">The sequence shown here is derived from an EMBL/GenBank/DDBJ whole genome shotgun (WGS) entry which is preliminary data.</text>
</comment>
<dbReference type="Pfam" id="PF00884">
    <property type="entry name" value="Sulfatase"/>
    <property type="match status" value="1"/>
</dbReference>
<reference evidence="4 5" key="1">
    <citation type="submission" date="2018-06" db="EMBL/GenBank/DDBJ databases">
        <title>Genomic Encyclopedia of Type Strains, Phase IV (KMG-IV): sequencing the most valuable type-strain genomes for metagenomic binning, comparative biology and taxonomic classification.</title>
        <authorList>
            <person name="Goeker M."/>
        </authorList>
    </citation>
    <scope>NUCLEOTIDE SEQUENCE [LARGE SCALE GENOMIC DNA]</scope>
    <source>
        <strain evidence="4 5">DSM 25520</strain>
    </source>
</reference>
<gene>
    <name evidence="4" type="ORF">DFR37_106167</name>
</gene>
<dbReference type="Gene3D" id="3.40.720.10">
    <property type="entry name" value="Alkaline Phosphatase, subunit A"/>
    <property type="match status" value="1"/>
</dbReference>
<keyword evidence="2" id="KW-0732">Signal</keyword>
<dbReference type="InterPro" id="IPR050738">
    <property type="entry name" value="Sulfatase"/>
</dbReference>
<evidence type="ECO:0000256" key="1">
    <source>
        <dbReference type="ARBA" id="ARBA00008779"/>
    </source>
</evidence>
<dbReference type="InterPro" id="IPR018247">
    <property type="entry name" value="EF_Hand_1_Ca_BS"/>
</dbReference>
<evidence type="ECO:0000313" key="5">
    <source>
        <dbReference type="Proteomes" id="UP000253628"/>
    </source>
</evidence>
<dbReference type="EMBL" id="QNRQ01000006">
    <property type="protein sequence ID" value="RBP38872.1"/>
    <property type="molecule type" value="Genomic_DNA"/>
</dbReference>
<dbReference type="OrthoDB" id="9766107at2"/>
<dbReference type="AlphaFoldDB" id="A0A366HB78"/>
<dbReference type="GO" id="GO:0004065">
    <property type="term" value="F:arylsulfatase activity"/>
    <property type="evidence" value="ECO:0007669"/>
    <property type="project" value="TreeGrafter"/>
</dbReference>
<feature type="signal peptide" evidence="2">
    <location>
        <begin position="1"/>
        <end position="22"/>
    </location>
</feature>
<dbReference type="PANTHER" id="PTHR42693">
    <property type="entry name" value="ARYLSULFATASE FAMILY MEMBER"/>
    <property type="match status" value="1"/>
</dbReference>